<dbReference type="PANTHER" id="PTHR47926:SF493">
    <property type="entry name" value="PENTATRICOPEPTIDE REPEAT-CONTAINING PROTEIN"/>
    <property type="match status" value="1"/>
</dbReference>
<name>A0ABM1V5B7_SOLPN</name>
<organism evidence="1 2">
    <name type="scientific">Solanum pennellii</name>
    <name type="common">Tomato</name>
    <name type="synonym">Lycopersicon pennellii</name>
    <dbReference type="NCBI Taxonomy" id="28526"/>
    <lineage>
        <taxon>Eukaryota</taxon>
        <taxon>Viridiplantae</taxon>
        <taxon>Streptophyta</taxon>
        <taxon>Embryophyta</taxon>
        <taxon>Tracheophyta</taxon>
        <taxon>Spermatophyta</taxon>
        <taxon>Magnoliopsida</taxon>
        <taxon>eudicotyledons</taxon>
        <taxon>Gunneridae</taxon>
        <taxon>Pentapetalae</taxon>
        <taxon>asterids</taxon>
        <taxon>lamiids</taxon>
        <taxon>Solanales</taxon>
        <taxon>Solanaceae</taxon>
        <taxon>Solanoideae</taxon>
        <taxon>Solaneae</taxon>
        <taxon>Solanum</taxon>
        <taxon>Solanum subgen. Lycopersicon</taxon>
    </lineage>
</organism>
<evidence type="ECO:0000313" key="2">
    <source>
        <dbReference type="RefSeq" id="XP_027770935.1"/>
    </source>
</evidence>
<protein>
    <submittedName>
        <fullName evidence="2">Pentatricopeptide repeat-containing protein At5g39350-like</fullName>
    </submittedName>
</protein>
<dbReference type="InterPro" id="IPR046960">
    <property type="entry name" value="PPR_At4g14850-like_plant"/>
</dbReference>
<reference evidence="2" key="2">
    <citation type="submission" date="2025-08" db="UniProtKB">
        <authorList>
            <consortium name="RefSeq"/>
        </authorList>
    </citation>
    <scope>IDENTIFICATION</scope>
</reference>
<sequence length="163" mass="18302">MIFSKDALASLLAACASLPHLRLGKCCMAGLSGWTFRLQVDVHVETRLIDMYAKCNCFRLGYQVFTKTSKKRTELAREAIELFKFMLLDAVKPNDATLKSVLPAFVIEVDPRQALSMHNYLVRSGFVTRTEVATGDIYSKCGNLDNGHKIFNGIPKKERDIIL</sequence>
<keyword evidence="1" id="KW-1185">Reference proteome</keyword>
<dbReference type="Gene3D" id="1.25.40.10">
    <property type="entry name" value="Tetratricopeptide repeat domain"/>
    <property type="match status" value="1"/>
</dbReference>
<reference evidence="1" key="1">
    <citation type="journal article" date="2014" name="Nat. Genet.">
        <title>The genome of the stress-tolerant wild tomato species Solanum pennellii.</title>
        <authorList>
            <person name="Bolger A."/>
            <person name="Scossa F."/>
            <person name="Bolger M.E."/>
            <person name="Lanz C."/>
            <person name="Maumus F."/>
            <person name="Tohge T."/>
            <person name="Quesneville H."/>
            <person name="Alseekh S."/>
            <person name="Sorensen I."/>
            <person name="Lichtenstein G."/>
            <person name="Fich E.A."/>
            <person name="Conte M."/>
            <person name="Keller H."/>
            <person name="Schneeberger K."/>
            <person name="Schwacke R."/>
            <person name="Ofner I."/>
            <person name="Vrebalov J."/>
            <person name="Xu Y."/>
            <person name="Osorio S."/>
            <person name="Aflitos S.A."/>
            <person name="Schijlen E."/>
            <person name="Jimenez-Gomez J.M."/>
            <person name="Ryngajllo M."/>
            <person name="Kimura S."/>
            <person name="Kumar R."/>
            <person name="Koenig D."/>
            <person name="Headland L.R."/>
            <person name="Maloof J.N."/>
            <person name="Sinha N."/>
            <person name="van Ham R.C."/>
            <person name="Lankhorst R.K."/>
            <person name="Mao L."/>
            <person name="Vogel A."/>
            <person name="Arsova B."/>
            <person name="Panstruga R."/>
            <person name="Fei Z."/>
            <person name="Rose J.K."/>
            <person name="Zamir D."/>
            <person name="Carrari F."/>
            <person name="Giovannoni J.J."/>
            <person name="Weigel D."/>
            <person name="Usadel B."/>
            <person name="Fernie A.R."/>
        </authorList>
    </citation>
    <scope>NUCLEOTIDE SEQUENCE [LARGE SCALE GENOMIC DNA]</scope>
    <source>
        <strain evidence="1">cv. LA0716</strain>
    </source>
</reference>
<gene>
    <name evidence="2" type="primary">LOC114073939</name>
</gene>
<dbReference type="RefSeq" id="XP_027770935.1">
    <property type="nucleotide sequence ID" value="XM_027915134.1"/>
</dbReference>
<dbReference type="GeneID" id="114073939"/>
<dbReference type="Proteomes" id="UP000694930">
    <property type="component" value="Chromosome 3"/>
</dbReference>
<dbReference type="InterPro" id="IPR011990">
    <property type="entry name" value="TPR-like_helical_dom_sf"/>
</dbReference>
<evidence type="ECO:0000313" key="1">
    <source>
        <dbReference type="Proteomes" id="UP000694930"/>
    </source>
</evidence>
<dbReference type="PANTHER" id="PTHR47926">
    <property type="entry name" value="PENTATRICOPEPTIDE REPEAT-CONTAINING PROTEIN"/>
    <property type="match status" value="1"/>
</dbReference>
<accession>A0ABM1V5B7</accession>
<proteinExistence type="predicted"/>